<keyword evidence="1 3" id="KW-0193">Cuticle</keyword>
<dbReference type="GO" id="GO:0031012">
    <property type="term" value="C:extracellular matrix"/>
    <property type="evidence" value="ECO:0007669"/>
    <property type="project" value="TreeGrafter"/>
</dbReference>
<keyword evidence="6" id="KW-1185">Reference proteome</keyword>
<dbReference type="PANTHER" id="PTHR12236:SF95">
    <property type="entry name" value="CUTICULAR PROTEIN 76BD, ISOFORM C-RELATED"/>
    <property type="match status" value="1"/>
</dbReference>
<dbReference type="InterPro" id="IPR000618">
    <property type="entry name" value="Insect_cuticle"/>
</dbReference>
<evidence type="ECO:0000313" key="6">
    <source>
        <dbReference type="Proteomes" id="UP001153954"/>
    </source>
</evidence>
<accession>A0AAU9TQT2</accession>
<feature type="chain" id="PRO_5043998322" evidence="4">
    <location>
        <begin position="20"/>
        <end position="205"/>
    </location>
</feature>
<comment type="caution">
    <text evidence="5">The sequence shown here is derived from an EMBL/GenBank/DDBJ whole genome shotgun (WGS) entry which is preliminary data.</text>
</comment>
<dbReference type="Proteomes" id="UP001153954">
    <property type="component" value="Unassembled WGS sequence"/>
</dbReference>
<dbReference type="PROSITE" id="PS51155">
    <property type="entry name" value="CHIT_BIND_RR_2"/>
    <property type="match status" value="1"/>
</dbReference>
<feature type="signal peptide" evidence="4">
    <location>
        <begin position="1"/>
        <end position="19"/>
    </location>
</feature>
<evidence type="ECO:0000256" key="1">
    <source>
        <dbReference type="ARBA" id="ARBA00022460"/>
    </source>
</evidence>
<organism evidence="5 6">
    <name type="scientific">Euphydryas editha</name>
    <name type="common">Edith's checkerspot</name>
    <dbReference type="NCBI Taxonomy" id="104508"/>
    <lineage>
        <taxon>Eukaryota</taxon>
        <taxon>Metazoa</taxon>
        <taxon>Ecdysozoa</taxon>
        <taxon>Arthropoda</taxon>
        <taxon>Hexapoda</taxon>
        <taxon>Insecta</taxon>
        <taxon>Pterygota</taxon>
        <taxon>Neoptera</taxon>
        <taxon>Endopterygota</taxon>
        <taxon>Lepidoptera</taxon>
        <taxon>Glossata</taxon>
        <taxon>Ditrysia</taxon>
        <taxon>Papilionoidea</taxon>
        <taxon>Nymphalidae</taxon>
        <taxon>Nymphalinae</taxon>
        <taxon>Euphydryas</taxon>
    </lineage>
</organism>
<dbReference type="InterPro" id="IPR051217">
    <property type="entry name" value="Insect_Cuticle_Struc_Prot"/>
</dbReference>
<evidence type="ECO:0000256" key="3">
    <source>
        <dbReference type="PROSITE-ProRule" id="PRU00497"/>
    </source>
</evidence>
<dbReference type="InterPro" id="IPR031311">
    <property type="entry name" value="CHIT_BIND_RR_consensus"/>
</dbReference>
<evidence type="ECO:0000256" key="2">
    <source>
        <dbReference type="ARBA" id="ARBA00022729"/>
    </source>
</evidence>
<dbReference type="PROSITE" id="PS00233">
    <property type="entry name" value="CHIT_BIND_RR_1"/>
    <property type="match status" value="1"/>
</dbReference>
<evidence type="ECO:0000256" key="4">
    <source>
        <dbReference type="SAM" id="SignalP"/>
    </source>
</evidence>
<dbReference type="GO" id="GO:0042302">
    <property type="term" value="F:structural constituent of cuticle"/>
    <property type="evidence" value="ECO:0007669"/>
    <property type="project" value="UniProtKB-UniRule"/>
</dbReference>
<dbReference type="AlphaFoldDB" id="A0AAU9TQT2"/>
<sequence length="205" mass="22602">MNQILMVTCILELSATVWAKVLQDAAETIYNPRYAFNYAISDPLTKDNKAQWEERDGDQFNGAYSLLGPDGNLRIVEYSADDLNGFSAIVKTLAARLATAPLDQQLSLPLTSINPLIDPYSYGFGAIPLAVNVPKVTFTGSSLPWDPKTGSFGGWVPIKGPMGKTLYATIYKKRYVNGKLHKIMYGPIPLPAKSVILIKKKQIYN</sequence>
<gene>
    <name evidence="5" type="ORF">EEDITHA_LOCUS5402</name>
</gene>
<proteinExistence type="predicted"/>
<reference evidence="5" key="1">
    <citation type="submission" date="2022-03" db="EMBL/GenBank/DDBJ databases">
        <authorList>
            <person name="Tunstrom K."/>
        </authorList>
    </citation>
    <scope>NUCLEOTIDE SEQUENCE</scope>
</reference>
<dbReference type="Pfam" id="PF00379">
    <property type="entry name" value="Chitin_bind_4"/>
    <property type="match status" value="1"/>
</dbReference>
<keyword evidence="2 4" id="KW-0732">Signal</keyword>
<dbReference type="PANTHER" id="PTHR12236">
    <property type="entry name" value="STRUCTURAL CONTITUENT OF CUTICLE"/>
    <property type="match status" value="1"/>
</dbReference>
<name>A0AAU9TQT2_EUPED</name>
<protein>
    <submittedName>
        <fullName evidence="5">Uncharacterized protein</fullName>
    </submittedName>
</protein>
<dbReference type="PRINTS" id="PR00947">
    <property type="entry name" value="CUTICLE"/>
</dbReference>
<evidence type="ECO:0000313" key="5">
    <source>
        <dbReference type="EMBL" id="CAH2089338.1"/>
    </source>
</evidence>
<dbReference type="GO" id="GO:0005615">
    <property type="term" value="C:extracellular space"/>
    <property type="evidence" value="ECO:0007669"/>
    <property type="project" value="TreeGrafter"/>
</dbReference>
<dbReference type="EMBL" id="CAKOGL010000008">
    <property type="protein sequence ID" value="CAH2089338.1"/>
    <property type="molecule type" value="Genomic_DNA"/>
</dbReference>